<protein>
    <submittedName>
        <fullName evidence="1">Uncharacterized protein</fullName>
    </submittedName>
</protein>
<name>A0A1C7MF16_GRIFR</name>
<keyword evidence="2" id="KW-1185">Reference proteome</keyword>
<dbReference type="Proteomes" id="UP000092993">
    <property type="component" value="Unassembled WGS sequence"/>
</dbReference>
<gene>
    <name evidence="1" type="ORF">A0H81_05475</name>
</gene>
<dbReference type="AlphaFoldDB" id="A0A1C7MF16"/>
<evidence type="ECO:0000313" key="1">
    <source>
        <dbReference type="EMBL" id="OBZ74976.1"/>
    </source>
</evidence>
<comment type="caution">
    <text evidence="1">The sequence shown here is derived from an EMBL/GenBank/DDBJ whole genome shotgun (WGS) entry which is preliminary data.</text>
</comment>
<sequence>MNNACRNEVPMPEGFQTYVRWCAWCRVLYTIHRCHHSTDHEHREGLIMEAQDVNVVIPTPGGMAQDMANRKSVGLRACAVDKGVYQSSSDHISAKTAMDDAATYLCKAAGMKIAPRLRPGMLGVPMMRLLQIPCWVAIAAKHAQI</sequence>
<reference evidence="1 2" key="1">
    <citation type="submission" date="2016-03" db="EMBL/GenBank/DDBJ databases">
        <title>Whole genome sequencing of Grifola frondosa 9006-11.</title>
        <authorList>
            <person name="Min B."/>
            <person name="Park H."/>
            <person name="Kim J.-G."/>
            <person name="Cho H."/>
            <person name="Oh Y.-L."/>
            <person name="Kong W.-S."/>
            <person name="Choi I.-G."/>
        </authorList>
    </citation>
    <scope>NUCLEOTIDE SEQUENCE [LARGE SCALE GENOMIC DNA]</scope>
    <source>
        <strain evidence="1 2">9006-11</strain>
    </source>
</reference>
<dbReference type="EMBL" id="LUGG01000005">
    <property type="protein sequence ID" value="OBZ74976.1"/>
    <property type="molecule type" value="Genomic_DNA"/>
</dbReference>
<accession>A0A1C7MF16</accession>
<proteinExistence type="predicted"/>
<organism evidence="1 2">
    <name type="scientific">Grifola frondosa</name>
    <name type="common">Maitake</name>
    <name type="synonym">Polyporus frondosus</name>
    <dbReference type="NCBI Taxonomy" id="5627"/>
    <lineage>
        <taxon>Eukaryota</taxon>
        <taxon>Fungi</taxon>
        <taxon>Dikarya</taxon>
        <taxon>Basidiomycota</taxon>
        <taxon>Agaricomycotina</taxon>
        <taxon>Agaricomycetes</taxon>
        <taxon>Polyporales</taxon>
        <taxon>Grifolaceae</taxon>
        <taxon>Grifola</taxon>
    </lineage>
</organism>
<evidence type="ECO:0000313" key="2">
    <source>
        <dbReference type="Proteomes" id="UP000092993"/>
    </source>
</evidence>